<evidence type="ECO:0000256" key="4">
    <source>
        <dbReference type="ARBA" id="ARBA00022676"/>
    </source>
</evidence>
<dbReference type="SUPFAM" id="SSF53756">
    <property type="entry name" value="UDP-Glycosyltransferase/glycogen phosphorylase"/>
    <property type="match status" value="1"/>
</dbReference>
<dbReference type="InterPro" id="IPR049438">
    <property type="entry name" value="TreT_GT1"/>
</dbReference>
<name>A4CNC4_ROBBH</name>
<dbReference type="OrthoDB" id="7560678at2"/>
<dbReference type="EMBL" id="CP001712">
    <property type="protein sequence ID" value="EAR15166.1"/>
    <property type="molecule type" value="Genomic_DNA"/>
</dbReference>
<reference evidence="9 10" key="1">
    <citation type="journal article" date="2009" name="J. Bacteriol.">
        <title>Complete genome sequence of Robiginitalea biformata HTCC2501.</title>
        <authorList>
            <person name="Oh H.M."/>
            <person name="Giovannoni S.J."/>
            <person name="Lee K."/>
            <person name="Ferriera S."/>
            <person name="Johnson J."/>
            <person name="Cho J.C."/>
        </authorList>
    </citation>
    <scope>NUCLEOTIDE SEQUENCE [LARGE SCALE GENOMIC DNA]</scope>
    <source>
        <strain evidence="10">ATCC BAA-864 / HTCC2501 / KCTC 12146</strain>
    </source>
</reference>
<keyword evidence="6" id="KW-0119">Carbohydrate metabolism</keyword>
<dbReference type="InterPro" id="IPR052078">
    <property type="entry name" value="Trehalose_Metab_GTase"/>
</dbReference>
<gene>
    <name evidence="9" type="ordered locus">RB2501_12587</name>
</gene>
<dbReference type="PANTHER" id="PTHR47779">
    <property type="entry name" value="SYNTHASE (CCG-9), PUTATIVE (AFU_ORTHOLOGUE AFUA_3G12100)-RELATED"/>
    <property type="match status" value="1"/>
</dbReference>
<evidence type="ECO:0000256" key="1">
    <source>
        <dbReference type="ARBA" id="ARBA00009481"/>
    </source>
</evidence>
<keyword evidence="10" id="KW-1185">Reference proteome</keyword>
<dbReference type="KEGG" id="rbi:RB2501_12587"/>
<dbReference type="GO" id="GO:0006006">
    <property type="term" value="P:glucose metabolic process"/>
    <property type="evidence" value="ECO:0007669"/>
    <property type="project" value="UniProtKB-KW"/>
</dbReference>
<proteinExistence type="inferred from homology"/>
<dbReference type="PANTHER" id="PTHR47779:SF1">
    <property type="entry name" value="SYNTHASE (CCG-9), PUTATIVE (AFU_ORTHOLOGUE AFUA_3G12100)-RELATED"/>
    <property type="match status" value="1"/>
</dbReference>
<dbReference type="STRING" id="313596.RB2501_12587"/>
<evidence type="ECO:0000256" key="6">
    <source>
        <dbReference type="ARBA" id="ARBA00023277"/>
    </source>
</evidence>
<evidence type="ECO:0000256" key="3">
    <source>
        <dbReference type="ARBA" id="ARBA00022526"/>
    </source>
</evidence>
<evidence type="ECO:0000259" key="7">
    <source>
        <dbReference type="Pfam" id="PF00534"/>
    </source>
</evidence>
<evidence type="ECO:0000313" key="10">
    <source>
        <dbReference type="Proteomes" id="UP000009049"/>
    </source>
</evidence>
<feature type="domain" description="Trehalose synthase N-terminal" evidence="8">
    <location>
        <begin position="46"/>
        <end position="196"/>
    </location>
</feature>
<evidence type="ECO:0000313" key="9">
    <source>
        <dbReference type="EMBL" id="EAR15166.1"/>
    </source>
</evidence>
<dbReference type="AlphaFoldDB" id="A4CNC4"/>
<protein>
    <submittedName>
        <fullName evidence="9">Uncharacterized protein</fullName>
    </submittedName>
</protein>
<dbReference type="HOGENOM" id="CLU_045353_0_0_10"/>
<dbReference type="Gene3D" id="3.40.50.2000">
    <property type="entry name" value="Glycogen Phosphorylase B"/>
    <property type="match status" value="2"/>
</dbReference>
<organism evidence="9 10">
    <name type="scientific">Robiginitalea biformata (strain ATCC BAA-864 / DSM 15991 / KCTC 12146 / HTCC2501)</name>
    <dbReference type="NCBI Taxonomy" id="313596"/>
    <lineage>
        <taxon>Bacteria</taxon>
        <taxon>Pseudomonadati</taxon>
        <taxon>Bacteroidota</taxon>
        <taxon>Flavobacteriia</taxon>
        <taxon>Flavobacteriales</taxon>
        <taxon>Flavobacteriaceae</taxon>
        <taxon>Robiginitalea</taxon>
    </lineage>
</organism>
<dbReference type="Pfam" id="PF00534">
    <property type="entry name" value="Glycos_transf_1"/>
    <property type="match status" value="1"/>
</dbReference>
<dbReference type="CAZy" id="GT4">
    <property type="family name" value="Glycosyltransferase Family 4"/>
</dbReference>
<dbReference type="eggNOG" id="COG0380">
    <property type="taxonomic scope" value="Bacteria"/>
</dbReference>
<comment type="subunit">
    <text evidence="2">Homodimer.</text>
</comment>
<keyword evidence="3" id="KW-0313">Glucose metabolism</keyword>
<keyword evidence="4" id="KW-0328">Glycosyltransferase</keyword>
<dbReference type="RefSeq" id="WP_015754486.1">
    <property type="nucleotide sequence ID" value="NC_013222.1"/>
</dbReference>
<sequence>MRKIEIKTGPKLEDYQAYSSLRGTVDSFLETVPQYVEKLKGKTIWMINSTATGGGVAEMVPSQMRIMRAMGVSIEWMVIETDDVEFFNITKRIHNAIHGSGDGKFSESDRDPYERVNRHNLQQALDVIQDGDVVVIHDPQPMPLAGMLKKHRDVRCVWRCHIGLDESNEVTRAVWSFLQPYFGDYDHFVFSLQEYVLPEISGRTALIPPAIDPLSHKNRMLQMHKCLSILVQAGLIESREPRLYNAYKHQVRRVMPDGSFGQVNHPDDFQLIYRPIITEISRWDRLKGFKQLMEAFVYMKETNARRTDKDALDYKRIHMSRLVLGGPDPLFVTDDPEGAEVLKELIEYYQSLDGEIQKDIALMLLPLDNPKENALIVNALQRYSVIVVQNSIQEGFGLTATEAMWKRTPVLVSGAAGLKFQVNHGETGSINPDPTDIPRLAAAMEYMLSHQKELDKWGFNAQTRVVERFTLFSQIESWLRLLSAV</sequence>
<dbReference type="Pfam" id="PF21269">
    <property type="entry name" value="TreT_GT1"/>
    <property type="match status" value="1"/>
</dbReference>
<feature type="domain" description="Glycosyl transferase family 1" evidence="7">
    <location>
        <begin position="379"/>
        <end position="463"/>
    </location>
</feature>
<dbReference type="Proteomes" id="UP000009049">
    <property type="component" value="Chromosome"/>
</dbReference>
<evidence type="ECO:0000256" key="2">
    <source>
        <dbReference type="ARBA" id="ARBA00011738"/>
    </source>
</evidence>
<evidence type="ECO:0000259" key="8">
    <source>
        <dbReference type="Pfam" id="PF21269"/>
    </source>
</evidence>
<keyword evidence="5" id="KW-0808">Transferase</keyword>
<accession>A4CNC4</accession>
<evidence type="ECO:0000256" key="5">
    <source>
        <dbReference type="ARBA" id="ARBA00022679"/>
    </source>
</evidence>
<dbReference type="InterPro" id="IPR001296">
    <property type="entry name" value="Glyco_trans_1"/>
</dbReference>
<comment type="similarity">
    <text evidence="1">Belongs to the glycosyltransferase group 1 family. Glycosyltransferase 4 subfamily.</text>
</comment>
<dbReference type="GO" id="GO:0016757">
    <property type="term" value="F:glycosyltransferase activity"/>
    <property type="evidence" value="ECO:0007669"/>
    <property type="project" value="UniProtKB-KW"/>
</dbReference>